<gene>
    <name evidence="1" type="ORF">SAMN05421504_103431</name>
</gene>
<reference evidence="1 2" key="1">
    <citation type="submission" date="2016-10" db="EMBL/GenBank/DDBJ databases">
        <authorList>
            <person name="de Groot N.N."/>
        </authorList>
    </citation>
    <scope>NUCLEOTIDE SEQUENCE [LARGE SCALE GENOMIC DNA]</scope>
    <source>
        <strain evidence="1 2">CPCC 202699</strain>
    </source>
</reference>
<dbReference type="Proteomes" id="UP000199515">
    <property type="component" value="Unassembled WGS sequence"/>
</dbReference>
<dbReference type="EMBL" id="FNON01000003">
    <property type="protein sequence ID" value="SDX67047.1"/>
    <property type="molecule type" value="Genomic_DNA"/>
</dbReference>
<evidence type="ECO:0008006" key="3">
    <source>
        <dbReference type="Google" id="ProtNLM"/>
    </source>
</evidence>
<accession>A0A1H3DL09</accession>
<proteinExistence type="predicted"/>
<protein>
    <recommendedName>
        <fullName evidence="3">DUF3558 domain-containing protein</fullName>
    </recommendedName>
</protein>
<sequence>MRLFAVLAAVLALAGCTATVPEGPERTPDYLQLAGRAVFGDFNTVDYCSLLDPAAATKHGGTEPTKGLSSFDYCSLLVKVGGKEVTVEVGYLGTKESRRAGDRVPDESKKLPHGLVAERGTSSGEGDCAYYLRFVDQVTVRATASRYPNDGVPKSALCDISADVLDGIIASVSANQVRHQLFRAGSLGTADACALLDDARVSAELGATVSKSVIPSKHRCEWVAHGGSSVLLNFVNDVLPPGASEVTPYPPKLCKVQKVLGPAPGAKVGEVEFASLTVNSTTDKEPCEVGRALASVAWPKLPAA</sequence>
<dbReference type="RefSeq" id="WP_091289504.1">
    <property type="nucleotide sequence ID" value="NZ_FNON01000003.1"/>
</dbReference>
<organism evidence="1 2">
    <name type="scientific">Amycolatopsis xylanica</name>
    <dbReference type="NCBI Taxonomy" id="589385"/>
    <lineage>
        <taxon>Bacteria</taxon>
        <taxon>Bacillati</taxon>
        <taxon>Actinomycetota</taxon>
        <taxon>Actinomycetes</taxon>
        <taxon>Pseudonocardiales</taxon>
        <taxon>Pseudonocardiaceae</taxon>
        <taxon>Amycolatopsis</taxon>
    </lineage>
</organism>
<evidence type="ECO:0000313" key="1">
    <source>
        <dbReference type="EMBL" id="SDX67047.1"/>
    </source>
</evidence>
<dbReference type="OrthoDB" id="4445816at2"/>
<evidence type="ECO:0000313" key="2">
    <source>
        <dbReference type="Proteomes" id="UP000199515"/>
    </source>
</evidence>
<dbReference type="PROSITE" id="PS51257">
    <property type="entry name" value="PROKAR_LIPOPROTEIN"/>
    <property type="match status" value="1"/>
</dbReference>
<name>A0A1H3DL09_9PSEU</name>
<keyword evidence="2" id="KW-1185">Reference proteome</keyword>
<dbReference type="AlphaFoldDB" id="A0A1H3DL09"/>
<dbReference type="STRING" id="589385.SAMN05421504_103431"/>